<dbReference type="PANTHER" id="PTHR30249">
    <property type="entry name" value="PUTATIVE SEROTONIN TRANSPORTER"/>
    <property type="match status" value="1"/>
</dbReference>
<protein>
    <submittedName>
        <fullName evidence="6">Murein hydrolase (TIGR00659 family)</fullName>
    </submittedName>
</protein>
<dbReference type="RefSeq" id="WP_307154706.1">
    <property type="nucleotide sequence ID" value="NZ_JAUSUK010000002.1"/>
</dbReference>
<feature type="transmembrane region" description="Helical" evidence="5">
    <location>
        <begin position="152"/>
        <end position="175"/>
    </location>
</feature>
<name>A0ABU0C8I2_9BRAD</name>
<keyword evidence="3 5" id="KW-1133">Transmembrane helix</keyword>
<comment type="caution">
    <text evidence="6">The sequence shown here is derived from an EMBL/GenBank/DDBJ whole genome shotgun (WGS) entry which is preliminary data.</text>
</comment>
<keyword evidence="7" id="KW-1185">Reference proteome</keyword>
<evidence type="ECO:0000313" key="6">
    <source>
        <dbReference type="EMBL" id="MDQ0326537.1"/>
    </source>
</evidence>
<reference evidence="6 7" key="1">
    <citation type="submission" date="2023-07" db="EMBL/GenBank/DDBJ databases">
        <title>Genomic Encyclopedia of Type Strains, Phase IV (KMG-IV): sequencing the most valuable type-strain genomes for metagenomic binning, comparative biology and taxonomic classification.</title>
        <authorList>
            <person name="Goeker M."/>
        </authorList>
    </citation>
    <scope>NUCLEOTIDE SEQUENCE [LARGE SCALE GENOMIC DNA]</scope>
    <source>
        <strain evidence="6 7">DSM 11549</strain>
    </source>
</reference>
<feature type="transmembrane region" description="Helical" evidence="5">
    <location>
        <begin position="36"/>
        <end position="54"/>
    </location>
</feature>
<keyword evidence="6" id="KW-0378">Hydrolase</keyword>
<evidence type="ECO:0000256" key="2">
    <source>
        <dbReference type="ARBA" id="ARBA00022692"/>
    </source>
</evidence>
<dbReference type="Pfam" id="PF04172">
    <property type="entry name" value="LrgB"/>
    <property type="match status" value="1"/>
</dbReference>
<dbReference type="InterPro" id="IPR007300">
    <property type="entry name" value="CidB/LrgB"/>
</dbReference>
<dbReference type="Proteomes" id="UP001230253">
    <property type="component" value="Unassembled WGS sequence"/>
</dbReference>
<evidence type="ECO:0000256" key="4">
    <source>
        <dbReference type="ARBA" id="ARBA00023136"/>
    </source>
</evidence>
<feature type="transmembrane region" description="Helical" evidence="5">
    <location>
        <begin position="66"/>
        <end position="84"/>
    </location>
</feature>
<feature type="transmembrane region" description="Helical" evidence="5">
    <location>
        <begin position="96"/>
        <end position="121"/>
    </location>
</feature>
<accession>A0ABU0C8I2</accession>
<evidence type="ECO:0000256" key="1">
    <source>
        <dbReference type="ARBA" id="ARBA00004141"/>
    </source>
</evidence>
<evidence type="ECO:0000313" key="7">
    <source>
        <dbReference type="Proteomes" id="UP001230253"/>
    </source>
</evidence>
<dbReference type="EMBL" id="JAUSUK010000002">
    <property type="protein sequence ID" value="MDQ0326537.1"/>
    <property type="molecule type" value="Genomic_DNA"/>
</dbReference>
<evidence type="ECO:0000256" key="5">
    <source>
        <dbReference type="SAM" id="Phobius"/>
    </source>
</evidence>
<dbReference type="PANTHER" id="PTHR30249:SF16">
    <property type="entry name" value="INNER MEMBRANE PROTEIN"/>
    <property type="match status" value="1"/>
</dbReference>
<dbReference type="GO" id="GO:0016787">
    <property type="term" value="F:hydrolase activity"/>
    <property type="evidence" value="ECO:0007669"/>
    <property type="project" value="UniProtKB-KW"/>
</dbReference>
<feature type="transmembrane region" description="Helical" evidence="5">
    <location>
        <begin position="6"/>
        <end position="24"/>
    </location>
</feature>
<sequence length="235" mass="24926">MLSSSEILLHGLFWSALTIGTYFLAKRIYLRWRQPFLMPLAITPALLILIVVTADETYRDYIRSTGWLVSLLGPAMVAFAVPIYEQRALIARHWPVLVVGMLAGTATAILSGWTFASLVGLDDALRLSLLPRSVSTPFAMVVSSDIGGAPDLTAVFVVLTGVFGAILGELMLTILPVKSALARGALFGVAAHASGTAKAHEIGHEEGSVAGLVMVLVGLLNVLVAPLIAHGLPYL</sequence>
<proteinExistence type="predicted"/>
<keyword evidence="2 5" id="KW-0812">Transmembrane</keyword>
<organism evidence="6 7">
    <name type="scientific">Rhodopseudomonas julia</name>
    <dbReference type="NCBI Taxonomy" id="200617"/>
    <lineage>
        <taxon>Bacteria</taxon>
        <taxon>Pseudomonadati</taxon>
        <taxon>Pseudomonadota</taxon>
        <taxon>Alphaproteobacteria</taxon>
        <taxon>Hyphomicrobiales</taxon>
        <taxon>Nitrobacteraceae</taxon>
        <taxon>Rhodopseudomonas</taxon>
    </lineage>
</organism>
<evidence type="ECO:0000256" key="3">
    <source>
        <dbReference type="ARBA" id="ARBA00022989"/>
    </source>
</evidence>
<keyword evidence="4 5" id="KW-0472">Membrane</keyword>
<feature type="transmembrane region" description="Helical" evidence="5">
    <location>
        <begin position="209"/>
        <end position="229"/>
    </location>
</feature>
<gene>
    <name evidence="6" type="ORF">J2R99_002406</name>
</gene>
<comment type="subcellular location">
    <subcellularLocation>
        <location evidence="1">Membrane</location>
        <topology evidence="1">Multi-pass membrane protein</topology>
    </subcellularLocation>
</comment>